<protein>
    <recommendedName>
        <fullName evidence="6">Receptor L-domain domain-containing protein</fullName>
    </recommendedName>
</protein>
<feature type="region of interest" description="Disordered" evidence="1">
    <location>
        <begin position="243"/>
        <end position="300"/>
    </location>
</feature>
<evidence type="ECO:0000313" key="4">
    <source>
        <dbReference type="EMBL" id="EFP01098.1"/>
    </source>
</evidence>
<keyword evidence="2" id="KW-0812">Transmembrane</keyword>
<dbReference type="EMBL" id="DS268751">
    <property type="protein sequence ID" value="EFP01098.1"/>
    <property type="molecule type" value="Genomic_DNA"/>
</dbReference>
<evidence type="ECO:0000256" key="2">
    <source>
        <dbReference type="SAM" id="Phobius"/>
    </source>
</evidence>
<name>E3NJQ0_CAERE</name>
<dbReference type="SUPFAM" id="SSF52058">
    <property type="entry name" value="L domain-like"/>
    <property type="match status" value="1"/>
</dbReference>
<dbReference type="AlphaFoldDB" id="E3NJQ0"/>
<dbReference type="OrthoDB" id="5906856at2759"/>
<accession>E3NJQ0</accession>
<feature type="signal peptide" evidence="3">
    <location>
        <begin position="1"/>
        <end position="22"/>
    </location>
</feature>
<sequence length="300" mass="34037">MHWNHVVALISLLLMSPLTVDADEKTCRGTEVKELEDGCTIINEASLIFRDLKDGERSQFMLQYIFYVSEALIKRKTETISIIDHGVEVIETNIESFDYLKNVTKISNKVGPAIIFRKNRKLKRLNFGGLKYLKGDPVRISEQKYSRIISFQVDVVFEDDHFSSEGSSSSQSFHDWMFLEHISRSTHQRTEKCSKQFLEVRTTKESSDEDFKIPAIIAMSVFALLCILCVGLTIFCHRTSVEKNDKKTTEKKDEKNKTKKSSEAGTKSLEKSKSPATETPTKSKSKSKSNPKSAESTGSK</sequence>
<gene>
    <name evidence="4" type="ORF">CRE_17631</name>
</gene>
<organism evidence="5">
    <name type="scientific">Caenorhabditis remanei</name>
    <name type="common">Caenorhabditis vulgaris</name>
    <dbReference type="NCBI Taxonomy" id="31234"/>
    <lineage>
        <taxon>Eukaryota</taxon>
        <taxon>Metazoa</taxon>
        <taxon>Ecdysozoa</taxon>
        <taxon>Nematoda</taxon>
        <taxon>Chromadorea</taxon>
        <taxon>Rhabditida</taxon>
        <taxon>Rhabditina</taxon>
        <taxon>Rhabditomorpha</taxon>
        <taxon>Rhabditoidea</taxon>
        <taxon>Rhabditidae</taxon>
        <taxon>Peloderinae</taxon>
        <taxon>Caenorhabditis</taxon>
    </lineage>
</organism>
<feature type="transmembrane region" description="Helical" evidence="2">
    <location>
        <begin position="213"/>
        <end position="236"/>
    </location>
</feature>
<keyword evidence="2" id="KW-1133">Transmembrane helix</keyword>
<feature type="compositionally biased region" description="Basic and acidic residues" evidence="1">
    <location>
        <begin position="243"/>
        <end position="273"/>
    </location>
</feature>
<reference evidence="4" key="1">
    <citation type="submission" date="2007-07" db="EMBL/GenBank/DDBJ databases">
        <title>PCAP assembly of the Caenorhabditis remanei genome.</title>
        <authorList>
            <consortium name="The Caenorhabditis remanei Sequencing Consortium"/>
            <person name="Wilson R.K."/>
        </authorList>
    </citation>
    <scope>NUCLEOTIDE SEQUENCE [LARGE SCALE GENOMIC DNA]</scope>
    <source>
        <strain evidence="4">PB4641</strain>
    </source>
</reference>
<keyword evidence="3" id="KW-0732">Signal</keyword>
<evidence type="ECO:0000256" key="3">
    <source>
        <dbReference type="SAM" id="SignalP"/>
    </source>
</evidence>
<dbReference type="HOGENOM" id="CLU_928251_0_0_1"/>
<dbReference type="Proteomes" id="UP000008281">
    <property type="component" value="Unassembled WGS sequence"/>
</dbReference>
<evidence type="ECO:0000256" key="1">
    <source>
        <dbReference type="SAM" id="MobiDB-lite"/>
    </source>
</evidence>
<keyword evidence="2" id="KW-0472">Membrane</keyword>
<feature type="compositionally biased region" description="Low complexity" evidence="1">
    <location>
        <begin position="290"/>
        <end position="300"/>
    </location>
</feature>
<dbReference type="InParanoid" id="E3NJQ0"/>
<keyword evidence="5" id="KW-1185">Reference proteome</keyword>
<feature type="chain" id="PRO_5003177635" description="Receptor L-domain domain-containing protein" evidence="3">
    <location>
        <begin position="23"/>
        <end position="300"/>
    </location>
</feature>
<proteinExistence type="predicted"/>
<evidence type="ECO:0000313" key="5">
    <source>
        <dbReference type="Proteomes" id="UP000008281"/>
    </source>
</evidence>
<evidence type="ECO:0008006" key="6">
    <source>
        <dbReference type="Google" id="ProtNLM"/>
    </source>
</evidence>